<dbReference type="Pfam" id="PF04043">
    <property type="entry name" value="PMEI"/>
    <property type="match status" value="1"/>
</dbReference>
<comment type="catalytic activity">
    <reaction evidence="7">
        <text>[(1-&gt;4)-alpha-D-galacturonosyl methyl ester](n) + n H2O = [(1-&gt;4)-alpha-D-galacturonosyl](n) + n methanol + n H(+)</text>
        <dbReference type="Rhea" id="RHEA:22380"/>
        <dbReference type="Rhea" id="RHEA-COMP:14570"/>
        <dbReference type="Rhea" id="RHEA-COMP:14573"/>
        <dbReference type="ChEBI" id="CHEBI:15377"/>
        <dbReference type="ChEBI" id="CHEBI:15378"/>
        <dbReference type="ChEBI" id="CHEBI:17790"/>
        <dbReference type="ChEBI" id="CHEBI:140522"/>
        <dbReference type="ChEBI" id="CHEBI:140523"/>
        <dbReference type="EC" id="3.1.1.11"/>
    </reaction>
</comment>
<dbReference type="NCBIfam" id="TIGR01614">
    <property type="entry name" value="PME_inhib"/>
    <property type="match status" value="1"/>
</dbReference>
<comment type="pathway">
    <text evidence="1 7">Glycan metabolism; pectin degradation; 2-dehydro-3-deoxy-D-gluconate from pectin: step 1/5.</text>
</comment>
<dbReference type="SUPFAM" id="SSF101148">
    <property type="entry name" value="Plant invertase/pectin methylesterase inhibitor"/>
    <property type="match status" value="1"/>
</dbReference>
<dbReference type="InterPro" id="IPR033131">
    <property type="entry name" value="Pectinesterase_Asp_AS"/>
</dbReference>
<evidence type="ECO:0000256" key="7">
    <source>
        <dbReference type="RuleBase" id="RU000589"/>
    </source>
</evidence>
<dbReference type="SMART" id="SM00856">
    <property type="entry name" value="PMEI"/>
    <property type="match status" value="1"/>
</dbReference>
<reference evidence="9" key="1">
    <citation type="submission" date="2019-03" db="EMBL/GenBank/DDBJ databases">
        <title>Molecular characterization of PME/PMEI genes and their involvement in root border cells releasing of Chinese fir.</title>
        <authorList>
            <person name="Lu W."/>
        </authorList>
    </citation>
    <scope>NUCLEOTIDE SEQUENCE</scope>
</reference>
<keyword evidence="4 7" id="KW-0378">Hydrolase</keyword>
<comment type="similarity">
    <text evidence="2">In the N-terminal section; belongs to the PMEI family.</text>
</comment>
<dbReference type="AlphaFoldDB" id="A0A6G9W3H7"/>
<proteinExistence type="evidence at transcript level"/>
<dbReference type="InterPro" id="IPR000070">
    <property type="entry name" value="Pectinesterase_cat"/>
</dbReference>
<accession>A0A6G9W3H7</accession>
<dbReference type="SUPFAM" id="SSF51126">
    <property type="entry name" value="Pectin lyase-like"/>
    <property type="match status" value="1"/>
</dbReference>
<evidence type="ECO:0000256" key="5">
    <source>
        <dbReference type="ARBA" id="ARBA00023085"/>
    </source>
</evidence>
<dbReference type="UniPathway" id="UPA00545">
    <property type="reaction ID" value="UER00823"/>
</dbReference>
<dbReference type="Pfam" id="PF01095">
    <property type="entry name" value="Pectinesterase"/>
    <property type="match status" value="1"/>
</dbReference>
<comment type="similarity">
    <text evidence="3">In the C-terminal section; belongs to the pectinesterase family.</text>
</comment>
<feature type="active site" evidence="6">
    <location>
        <position position="394"/>
    </location>
</feature>
<evidence type="ECO:0000256" key="3">
    <source>
        <dbReference type="ARBA" id="ARBA00007786"/>
    </source>
</evidence>
<gene>
    <name evidence="9" type="primary">PME14</name>
</gene>
<dbReference type="GO" id="GO:0045490">
    <property type="term" value="P:pectin catabolic process"/>
    <property type="evidence" value="ECO:0007669"/>
    <property type="project" value="UniProtKB-UniRule"/>
</dbReference>
<dbReference type="CDD" id="cd15798">
    <property type="entry name" value="PMEI-like_3"/>
    <property type="match status" value="1"/>
</dbReference>
<dbReference type="InterPro" id="IPR035513">
    <property type="entry name" value="Invertase/methylesterase_inhib"/>
</dbReference>
<organism evidence="9">
    <name type="scientific">Cunninghamia lanceolata</name>
    <name type="common">China fir</name>
    <name type="synonym">Pinus lanceolata</name>
    <dbReference type="NCBI Taxonomy" id="28977"/>
    <lineage>
        <taxon>Eukaryota</taxon>
        <taxon>Viridiplantae</taxon>
        <taxon>Streptophyta</taxon>
        <taxon>Embryophyta</taxon>
        <taxon>Tracheophyta</taxon>
        <taxon>Spermatophyta</taxon>
        <taxon>Pinopsida</taxon>
        <taxon>Pinidae</taxon>
        <taxon>Conifers II</taxon>
        <taxon>Cupressales</taxon>
        <taxon>Cupressaceae</taxon>
        <taxon>Cunninghamia</taxon>
    </lineage>
</organism>
<dbReference type="EC" id="3.1.1.11" evidence="7"/>
<name>A0A6G9W3H7_CUNLA</name>
<evidence type="ECO:0000259" key="8">
    <source>
        <dbReference type="SMART" id="SM00856"/>
    </source>
</evidence>
<dbReference type="GO" id="GO:0030599">
    <property type="term" value="F:pectinesterase activity"/>
    <property type="evidence" value="ECO:0007669"/>
    <property type="project" value="UniProtKB-UniRule"/>
</dbReference>
<feature type="domain" description="Pectinesterase inhibitor" evidence="8">
    <location>
        <begin position="45"/>
        <end position="199"/>
    </location>
</feature>
<keyword evidence="5 7" id="KW-0063">Aspartyl esterase</keyword>
<dbReference type="GO" id="GO:0042545">
    <property type="term" value="P:cell wall modification"/>
    <property type="evidence" value="ECO:0007669"/>
    <property type="project" value="UniProtKB-UniRule"/>
</dbReference>
<protein>
    <recommendedName>
        <fullName evidence="7">Pectinesterase</fullName>
        <ecNumber evidence="7">3.1.1.11</ecNumber>
    </recommendedName>
</protein>
<sequence>MAKCVTVISVASIVLVAMIMCAVIGVIPLSRSREGNVAAQELEDAIEIEIENVCSRTLYPEACRVSLSPYFTNGLTVQEKKQLLHIAVMVAMKEANRAFVLASDFFNQTHDRTVQSAVGDCVELIDITKDQLGSSFSLLKQGEMRAEQRSEIKALLSAAITNMETCHDGILEKSDGKSEARLLKSVERVKVFASNCLAILVDTNSNWVEKLALPSEPVKEGFPWWVSATDRRLLRGSANDINADVVVAADGSGNFTTITEAINAAPVKSSKRYVIKVRQGTYQEYIQVGKTQTNILLIGEGMDSTIVTGSKNVIDGSTTFNSATFAVVGKGFMAQDIAFVNTAGQTSKRQAVALRVGSDQSVFYRCKIVGYQDTLYTHSLRQFYSECLISGTVDFIFGNSAVVFQSCTLLPRKPGQSQQNAITAQGRTDPNQETGISIHNCTNHSRFRPYSCYKLIPNIPGETMEEYSRTVYMQSYLGDVINPAGWLAWSADFALSTLYYGEYMNAGPGAGTQNRVNWGGFHIITSSQEAINFTVAEFIQGNDWLPSTGVQYIDGL</sequence>
<dbReference type="Gene3D" id="1.20.140.40">
    <property type="entry name" value="Invertase/pectin methylesterase inhibitor family protein"/>
    <property type="match status" value="1"/>
</dbReference>
<evidence type="ECO:0000256" key="1">
    <source>
        <dbReference type="ARBA" id="ARBA00005184"/>
    </source>
</evidence>
<evidence type="ECO:0000313" key="9">
    <source>
        <dbReference type="EMBL" id="QIR83172.1"/>
    </source>
</evidence>
<dbReference type="InterPro" id="IPR011050">
    <property type="entry name" value="Pectin_lyase_fold/virulence"/>
</dbReference>
<dbReference type="Gene3D" id="2.160.20.10">
    <property type="entry name" value="Single-stranded right-handed beta-helix, Pectin lyase-like"/>
    <property type="match status" value="1"/>
</dbReference>
<dbReference type="InterPro" id="IPR006501">
    <property type="entry name" value="Pectinesterase_inhib_dom"/>
</dbReference>
<dbReference type="PANTHER" id="PTHR31707">
    <property type="entry name" value="PECTINESTERASE"/>
    <property type="match status" value="1"/>
</dbReference>
<dbReference type="FunFam" id="2.160.20.10:FF:000001">
    <property type="entry name" value="Pectinesterase"/>
    <property type="match status" value="1"/>
</dbReference>
<dbReference type="PROSITE" id="PS00503">
    <property type="entry name" value="PECTINESTERASE_2"/>
    <property type="match status" value="1"/>
</dbReference>
<dbReference type="GO" id="GO:0004857">
    <property type="term" value="F:enzyme inhibitor activity"/>
    <property type="evidence" value="ECO:0007669"/>
    <property type="project" value="InterPro"/>
</dbReference>
<dbReference type="EMBL" id="MK585481">
    <property type="protein sequence ID" value="QIR83172.1"/>
    <property type="molecule type" value="mRNA"/>
</dbReference>
<evidence type="ECO:0000256" key="4">
    <source>
        <dbReference type="ARBA" id="ARBA00022801"/>
    </source>
</evidence>
<dbReference type="InterPro" id="IPR012334">
    <property type="entry name" value="Pectin_lyas_fold"/>
</dbReference>
<evidence type="ECO:0000256" key="2">
    <source>
        <dbReference type="ARBA" id="ARBA00006027"/>
    </source>
</evidence>
<evidence type="ECO:0000256" key="6">
    <source>
        <dbReference type="PROSITE-ProRule" id="PRU10040"/>
    </source>
</evidence>